<evidence type="ECO:0000259" key="1">
    <source>
        <dbReference type="PROSITE" id="PS50181"/>
    </source>
</evidence>
<comment type="caution">
    <text evidence="2">The sequence shown here is derived from an EMBL/GenBank/DDBJ whole genome shotgun (WGS) entry which is preliminary data.</text>
</comment>
<dbReference type="InterPro" id="IPR001810">
    <property type="entry name" value="F-box_dom"/>
</dbReference>
<accession>A0A2I2GDE5</accession>
<dbReference type="STRING" id="1392250.A0A2I2GDE5"/>
<dbReference type="OrthoDB" id="2687876at2759"/>
<dbReference type="AlphaFoldDB" id="A0A2I2GDE5"/>
<protein>
    <recommendedName>
        <fullName evidence="1">F-box domain-containing protein</fullName>
    </recommendedName>
</protein>
<dbReference type="Proteomes" id="UP000234275">
    <property type="component" value="Unassembled WGS sequence"/>
</dbReference>
<proteinExistence type="predicted"/>
<dbReference type="RefSeq" id="XP_024706195.1">
    <property type="nucleotide sequence ID" value="XM_024847610.1"/>
</dbReference>
<sequence>MASGTAFRCKIPNERVLSSQDLNPNHAKKSKAPRKMATEVNLMPALLFDLLPIEVLHMILMNLDILSIKNFRRANKTGRLVVESLSAYSLLRTHASTTLRIIDTVKYSQHCPIGQLFAEFCHPWCRTCGDFGPFLYLLRLRRSCYKCNFFGEEYAVARTTDLRLYYGLPRQQLLPLPMIHSLKPGKYCIADVVQAKASGMRLHGSEENMKRILEDTMKRRKVELDARLGRWGREGYGQKPRPASTVGIYYIENGGNQDLRMQATVTFPYWDPKTQRLEPGVYCRACTYRSEEVLMDTLYSYKDTPSQTAYHRAFLERDIPEHFRTCSAVKEEYEFQDLDPYRELNFKRDGVDFVVEPKESTDI</sequence>
<organism evidence="2 3">
    <name type="scientific">Aspergillus steynii IBT 23096</name>
    <dbReference type="NCBI Taxonomy" id="1392250"/>
    <lineage>
        <taxon>Eukaryota</taxon>
        <taxon>Fungi</taxon>
        <taxon>Dikarya</taxon>
        <taxon>Ascomycota</taxon>
        <taxon>Pezizomycotina</taxon>
        <taxon>Eurotiomycetes</taxon>
        <taxon>Eurotiomycetidae</taxon>
        <taxon>Eurotiales</taxon>
        <taxon>Aspergillaceae</taxon>
        <taxon>Aspergillus</taxon>
        <taxon>Aspergillus subgen. Circumdati</taxon>
    </lineage>
</organism>
<feature type="domain" description="F-box" evidence="1">
    <location>
        <begin position="45"/>
        <end position="91"/>
    </location>
</feature>
<dbReference type="EMBL" id="MSFO01000003">
    <property type="protein sequence ID" value="PLB50893.1"/>
    <property type="molecule type" value="Genomic_DNA"/>
</dbReference>
<reference evidence="2 3" key="1">
    <citation type="submission" date="2016-12" db="EMBL/GenBank/DDBJ databases">
        <title>The genomes of Aspergillus section Nigri reveals drivers in fungal speciation.</title>
        <authorList>
            <consortium name="DOE Joint Genome Institute"/>
            <person name="Vesth T.C."/>
            <person name="Nybo J."/>
            <person name="Theobald S."/>
            <person name="Brandl J."/>
            <person name="Frisvad J.C."/>
            <person name="Nielsen K.F."/>
            <person name="Lyhne E.K."/>
            <person name="Kogle M.E."/>
            <person name="Kuo A."/>
            <person name="Riley R."/>
            <person name="Clum A."/>
            <person name="Nolan M."/>
            <person name="Lipzen A."/>
            <person name="Salamov A."/>
            <person name="Henrissat B."/>
            <person name="Wiebenga A."/>
            <person name="De Vries R.P."/>
            <person name="Grigoriev I.V."/>
            <person name="Mortensen U.H."/>
            <person name="Andersen M.R."/>
            <person name="Baker S.E."/>
        </authorList>
    </citation>
    <scope>NUCLEOTIDE SEQUENCE [LARGE SCALE GENOMIC DNA]</scope>
    <source>
        <strain evidence="2 3">IBT 23096</strain>
    </source>
</reference>
<dbReference type="PROSITE" id="PS50181">
    <property type="entry name" value="FBOX"/>
    <property type="match status" value="1"/>
</dbReference>
<dbReference type="VEuPathDB" id="FungiDB:P170DRAFT_425190"/>
<gene>
    <name evidence="2" type="ORF">P170DRAFT_425190</name>
</gene>
<name>A0A2I2GDE5_9EURO</name>
<evidence type="ECO:0000313" key="2">
    <source>
        <dbReference type="EMBL" id="PLB50893.1"/>
    </source>
</evidence>
<keyword evidence="3" id="KW-1185">Reference proteome</keyword>
<evidence type="ECO:0000313" key="3">
    <source>
        <dbReference type="Proteomes" id="UP000234275"/>
    </source>
</evidence>
<dbReference type="GeneID" id="36555309"/>